<organism evidence="3 6">
    <name type="scientific">Lactiplantibacillus plantarum</name>
    <name type="common">Lactobacillus plantarum</name>
    <dbReference type="NCBI Taxonomy" id="1590"/>
    <lineage>
        <taxon>Bacteria</taxon>
        <taxon>Bacillati</taxon>
        <taxon>Bacillota</taxon>
        <taxon>Bacilli</taxon>
        <taxon>Lactobacillales</taxon>
        <taxon>Lactobacillaceae</taxon>
        <taxon>Lactiplantibacillus</taxon>
    </lineage>
</organism>
<dbReference type="Proteomes" id="UP000076882">
    <property type="component" value="Unassembled WGS sequence"/>
</dbReference>
<reference evidence="5 6" key="1">
    <citation type="submission" date="2016-03" db="EMBL/GenBank/DDBJ databases">
        <title>Comparative genomics of 54 Lactobacillus plantarum strains reveals genomic uncoupling from niche constraints.</title>
        <authorList>
            <person name="Martino M.E."/>
        </authorList>
    </citation>
    <scope>NUCLEOTIDE SEQUENCE [LARGE SCALE GENOMIC DNA]</scope>
    <source>
        <strain evidence="3 6">19.1</strain>
        <strain evidence="4 5">NAB2</strain>
        <strain evidence="2 7">Nizo2260</strain>
    </source>
</reference>
<keyword evidence="1" id="KW-0472">Membrane</keyword>
<feature type="transmembrane region" description="Helical" evidence="1">
    <location>
        <begin position="12"/>
        <end position="30"/>
    </location>
</feature>
<accession>A0A166I3S0</accession>
<sequence>MAVPTASHQNLLGHYQLSVAANLLLLALIANQNSHFKGQLLK</sequence>
<evidence type="ECO:0000313" key="4">
    <source>
        <dbReference type="EMBL" id="KZV06290.1"/>
    </source>
</evidence>
<dbReference type="Proteomes" id="UP000076989">
    <property type="component" value="Unassembled WGS sequence"/>
</dbReference>
<dbReference type="PATRIC" id="fig|1590.142.peg.2920"/>
<dbReference type="EMBL" id="LUXO01000004">
    <property type="protein sequence ID" value="KZV06290.1"/>
    <property type="molecule type" value="Genomic_DNA"/>
</dbReference>
<dbReference type="EMBL" id="LUXM01000005">
    <property type="protein sequence ID" value="KZU98386.1"/>
    <property type="molecule type" value="Genomic_DNA"/>
</dbReference>
<evidence type="ECO:0000313" key="2">
    <source>
        <dbReference type="EMBL" id="KZU03456.1"/>
    </source>
</evidence>
<proteinExistence type="predicted"/>
<dbReference type="AlphaFoldDB" id="A0A166I3S0"/>
<dbReference type="EMBL" id="LUWI01000022">
    <property type="protein sequence ID" value="KZU03456.1"/>
    <property type="molecule type" value="Genomic_DNA"/>
</dbReference>
<protein>
    <submittedName>
        <fullName evidence="3">Uncharacterized protein</fullName>
    </submittedName>
</protein>
<evidence type="ECO:0000313" key="5">
    <source>
        <dbReference type="Proteomes" id="UP000076872"/>
    </source>
</evidence>
<gene>
    <name evidence="3" type="ORF">Lp19_0270</name>
    <name evidence="4" type="ORF">NAB2_0158</name>
    <name evidence="2" type="ORF">Nizo2260_1696</name>
</gene>
<evidence type="ECO:0000313" key="3">
    <source>
        <dbReference type="EMBL" id="KZU98386.1"/>
    </source>
</evidence>
<name>A0A166I3S0_LACPN</name>
<keyword evidence="1" id="KW-0812">Transmembrane</keyword>
<dbReference type="RefSeq" id="WP_003642483.1">
    <property type="nucleotide sequence ID" value="NZ_BLJR01000016.1"/>
</dbReference>
<comment type="caution">
    <text evidence="3">The sequence shown here is derived from an EMBL/GenBank/DDBJ whole genome shotgun (WGS) entry which is preliminary data.</text>
</comment>
<dbReference type="Proteomes" id="UP000076872">
    <property type="component" value="Unassembled WGS sequence"/>
</dbReference>
<keyword evidence="1" id="KW-1133">Transmembrane helix</keyword>
<evidence type="ECO:0000256" key="1">
    <source>
        <dbReference type="SAM" id="Phobius"/>
    </source>
</evidence>
<dbReference type="GeneID" id="77218451"/>
<evidence type="ECO:0000313" key="7">
    <source>
        <dbReference type="Proteomes" id="UP000076989"/>
    </source>
</evidence>
<evidence type="ECO:0000313" key="6">
    <source>
        <dbReference type="Proteomes" id="UP000076882"/>
    </source>
</evidence>